<proteinExistence type="predicted"/>
<evidence type="ECO:0000313" key="2">
    <source>
        <dbReference type="EMBL" id="GGE51366.1"/>
    </source>
</evidence>
<feature type="region of interest" description="Disordered" evidence="1">
    <location>
        <begin position="218"/>
        <end position="270"/>
    </location>
</feature>
<sequence length="270" mass="31214">MPFTSINEQLERLSKHDFHKLLGCLPFWGLVSTANGITERYSGQRVSCFGLNDEEMDILQQRLQHTGLTVNSAPNQSAHHFMICFESRLSHPITIHKEKMNYQLKPLLTIQPIEISQLIYKNVWLLPQKSPIRLTIDADYRDYAPEWISYLILHYFLNHEGTLTPPHLSYADFQFFVHRILYPINPLFAQSYLETAPTLEQWPKLPLKKLADKRADDDLQKGKENPVSSNASTETPFLGHHVDQHTTINPFKKAASNPSRSTINPFKKEH</sequence>
<reference evidence="2" key="2">
    <citation type="submission" date="2020-09" db="EMBL/GenBank/DDBJ databases">
        <authorList>
            <person name="Sun Q."/>
            <person name="Zhou Y."/>
        </authorList>
    </citation>
    <scope>NUCLEOTIDE SEQUENCE</scope>
    <source>
        <strain evidence="2">CGMCC 1.15371</strain>
    </source>
</reference>
<name>A0A8J3DZL9_9BACL</name>
<accession>A0A8J3DZL9</accession>
<feature type="compositionally biased region" description="Polar residues" evidence="1">
    <location>
        <begin position="226"/>
        <end position="235"/>
    </location>
</feature>
<dbReference type="RefSeq" id="WP_188696780.1">
    <property type="nucleotide sequence ID" value="NZ_BMIR01000019.1"/>
</dbReference>
<evidence type="ECO:0000313" key="3">
    <source>
        <dbReference type="Proteomes" id="UP000628775"/>
    </source>
</evidence>
<reference evidence="2" key="1">
    <citation type="journal article" date="2014" name="Int. J. Syst. Evol. Microbiol.">
        <title>Complete genome sequence of Corynebacterium casei LMG S-19264T (=DSM 44701T), isolated from a smear-ripened cheese.</title>
        <authorList>
            <consortium name="US DOE Joint Genome Institute (JGI-PGF)"/>
            <person name="Walter F."/>
            <person name="Albersmeier A."/>
            <person name="Kalinowski J."/>
            <person name="Ruckert C."/>
        </authorList>
    </citation>
    <scope>NUCLEOTIDE SEQUENCE</scope>
    <source>
        <strain evidence="2">CGMCC 1.15371</strain>
    </source>
</reference>
<keyword evidence="3" id="KW-1185">Reference proteome</keyword>
<protein>
    <submittedName>
        <fullName evidence="2">Uncharacterized protein</fullName>
    </submittedName>
</protein>
<organism evidence="2 3">
    <name type="scientific">Pullulanibacillus camelliae</name>
    <dbReference type="NCBI Taxonomy" id="1707096"/>
    <lineage>
        <taxon>Bacteria</taxon>
        <taxon>Bacillati</taxon>
        <taxon>Bacillota</taxon>
        <taxon>Bacilli</taxon>
        <taxon>Bacillales</taxon>
        <taxon>Sporolactobacillaceae</taxon>
        <taxon>Pullulanibacillus</taxon>
    </lineage>
</organism>
<comment type="caution">
    <text evidence="2">The sequence shown here is derived from an EMBL/GenBank/DDBJ whole genome shotgun (WGS) entry which is preliminary data.</text>
</comment>
<dbReference type="EMBL" id="BMIR01000019">
    <property type="protein sequence ID" value="GGE51366.1"/>
    <property type="molecule type" value="Genomic_DNA"/>
</dbReference>
<dbReference type="Proteomes" id="UP000628775">
    <property type="component" value="Unassembled WGS sequence"/>
</dbReference>
<evidence type="ECO:0000256" key="1">
    <source>
        <dbReference type="SAM" id="MobiDB-lite"/>
    </source>
</evidence>
<gene>
    <name evidence="2" type="ORF">GCM10011391_32710</name>
</gene>
<dbReference type="AlphaFoldDB" id="A0A8J3DZL9"/>